<dbReference type="Pfam" id="PF02597">
    <property type="entry name" value="ThiS"/>
    <property type="match status" value="1"/>
</dbReference>
<dbReference type="Proteomes" id="UP000266720">
    <property type="component" value="Chromosome"/>
</dbReference>
<name>A0A3G1A9R4_9CREN</name>
<dbReference type="CDD" id="cd17040">
    <property type="entry name" value="Ubl_MoaD_like"/>
    <property type="match status" value="1"/>
</dbReference>
<dbReference type="KEGG" id="tcb:TCARB_1445"/>
<dbReference type="InterPro" id="IPR012675">
    <property type="entry name" value="Beta-grasp_dom_sf"/>
</dbReference>
<evidence type="ECO:0000313" key="1">
    <source>
        <dbReference type="EMBL" id="AJB42491.1"/>
    </source>
</evidence>
<protein>
    <submittedName>
        <fullName evidence="1">Molybdenum cofactor biosynthesis protein MoaD</fullName>
    </submittedName>
</protein>
<dbReference type="InterPro" id="IPR052045">
    <property type="entry name" value="Sulfur_Carrier/Prot_Modifier"/>
</dbReference>
<dbReference type="RefSeq" id="WP_020962055.1">
    <property type="nucleotide sequence ID" value="NZ_CP007493.1"/>
</dbReference>
<dbReference type="PANTHER" id="PTHR38031">
    <property type="entry name" value="SULFUR CARRIER PROTEIN SLR0821-RELATED"/>
    <property type="match status" value="1"/>
</dbReference>
<reference evidence="2" key="1">
    <citation type="book" date="2010" name="EXTREMOPHILES" publisher="0:0-0">
        <title>Complete genome sequences of ten hyperthermophilic archaea reveal their metabolic capabilities and possible ecological roles.</title>
        <editorList>
            <person name="?"/>
        </editorList>
        <authorList>
            <person name="Ravin N.V."/>
            <person name="Mardanov A.V."/>
            <person name="Bonch-Osmolovskaya E.A."/>
            <person name="Skryabin K.G."/>
        </authorList>
    </citation>
    <scope>NUCLEOTIDE SEQUENCE [LARGE SCALE GENOMIC DNA]</scope>
    <source>
        <strain evidence="2">1505</strain>
    </source>
</reference>
<dbReference type="NCBIfam" id="TIGR01687">
    <property type="entry name" value="moaD_arch"/>
    <property type="match status" value="1"/>
</dbReference>
<dbReference type="EMBL" id="CP007493">
    <property type="protein sequence ID" value="AJB42491.1"/>
    <property type="molecule type" value="Genomic_DNA"/>
</dbReference>
<sequence>MVKVKFLLFATLRETYNTKEIEVECDGTLKDAVVKASEKLGKEFYNEIFEDGSYRKDRIILINGRHIQFVTTQELKDGDTIAVFPPIAGG</sequence>
<dbReference type="PANTHER" id="PTHR38031:SF1">
    <property type="entry name" value="SULFUR CARRIER PROTEIN CYSO"/>
    <property type="match status" value="1"/>
</dbReference>
<dbReference type="SUPFAM" id="SSF54285">
    <property type="entry name" value="MoaD/ThiS"/>
    <property type="match status" value="1"/>
</dbReference>
<dbReference type="GeneID" id="16573008"/>
<dbReference type="InterPro" id="IPR016155">
    <property type="entry name" value="Mopterin_synth/thiamin_S_b"/>
</dbReference>
<dbReference type="Gene3D" id="3.10.20.30">
    <property type="match status" value="1"/>
</dbReference>
<dbReference type="InterPro" id="IPR003749">
    <property type="entry name" value="ThiS/MoaD-like"/>
</dbReference>
<gene>
    <name evidence="1" type="ORF">TCARB_1445</name>
</gene>
<dbReference type="STRING" id="697581.TCARB_1445"/>
<accession>A0A3G1A9R4</accession>
<organism evidence="1 2">
    <name type="scientific">Thermofilum adornatum 1505</name>
    <dbReference type="NCBI Taxonomy" id="697581"/>
    <lineage>
        <taxon>Archaea</taxon>
        <taxon>Thermoproteota</taxon>
        <taxon>Thermoprotei</taxon>
        <taxon>Thermofilales</taxon>
        <taxon>Thermofilaceae</taxon>
        <taxon>Thermofilum</taxon>
    </lineage>
</organism>
<dbReference type="InterPro" id="IPR010038">
    <property type="entry name" value="MoaD_arc-typ"/>
</dbReference>
<evidence type="ECO:0000313" key="2">
    <source>
        <dbReference type="Proteomes" id="UP000266720"/>
    </source>
</evidence>
<dbReference type="AlphaFoldDB" id="A0A3G1A9R4"/>
<dbReference type="GeneID" id="25406850"/>
<proteinExistence type="predicted"/>